<name>A0ABP0Z4F4_9ROSI</name>
<organism evidence="1 2">
    <name type="scientific">Citrullus colocynthis</name>
    <name type="common">colocynth</name>
    <dbReference type="NCBI Taxonomy" id="252529"/>
    <lineage>
        <taxon>Eukaryota</taxon>
        <taxon>Viridiplantae</taxon>
        <taxon>Streptophyta</taxon>
        <taxon>Embryophyta</taxon>
        <taxon>Tracheophyta</taxon>
        <taxon>Spermatophyta</taxon>
        <taxon>Magnoliopsida</taxon>
        <taxon>eudicotyledons</taxon>
        <taxon>Gunneridae</taxon>
        <taxon>Pentapetalae</taxon>
        <taxon>rosids</taxon>
        <taxon>fabids</taxon>
        <taxon>Cucurbitales</taxon>
        <taxon>Cucurbitaceae</taxon>
        <taxon>Benincaseae</taxon>
        <taxon>Citrullus</taxon>
    </lineage>
</organism>
<evidence type="ECO:0000313" key="1">
    <source>
        <dbReference type="EMBL" id="CAK9327012.1"/>
    </source>
</evidence>
<evidence type="ECO:0008006" key="3">
    <source>
        <dbReference type="Google" id="ProtNLM"/>
    </source>
</evidence>
<dbReference type="EMBL" id="OZ021742">
    <property type="protein sequence ID" value="CAK9327012.1"/>
    <property type="molecule type" value="Genomic_DNA"/>
</dbReference>
<gene>
    <name evidence="1" type="ORF">CITCOLO1_LOCUS19379</name>
</gene>
<sequence>MKCKAKFSLSLLSLLLILRYANMIGSLRRQRRRPPLNPAFIAAECLHPNSSANFFTGGSSLILVTY</sequence>
<accession>A0ABP0Z4F4</accession>
<proteinExistence type="predicted"/>
<keyword evidence="2" id="KW-1185">Reference proteome</keyword>
<protein>
    <recommendedName>
        <fullName evidence="3">Secreted protein</fullName>
    </recommendedName>
</protein>
<dbReference type="Proteomes" id="UP001642487">
    <property type="component" value="Chromosome 8"/>
</dbReference>
<evidence type="ECO:0000313" key="2">
    <source>
        <dbReference type="Proteomes" id="UP001642487"/>
    </source>
</evidence>
<reference evidence="1 2" key="1">
    <citation type="submission" date="2024-03" db="EMBL/GenBank/DDBJ databases">
        <authorList>
            <person name="Gkanogiannis A."/>
            <person name="Becerra Lopez-Lavalle L."/>
        </authorList>
    </citation>
    <scope>NUCLEOTIDE SEQUENCE [LARGE SCALE GENOMIC DNA]</scope>
</reference>